<dbReference type="Proteomes" id="UP001165065">
    <property type="component" value="Unassembled WGS sequence"/>
</dbReference>
<dbReference type="AlphaFoldDB" id="A0A9W7GFI6"/>
<gene>
    <name evidence="1" type="ORF">TrCOL_g5598</name>
</gene>
<organism evidence="1 2">
    <name type="scientific">Triparma columacea</name>
    <dbReference type="NCBI Taxonomy" id="722753"/>
    <lineage>
        <taxon>Eukaryota</taxon>
        <taxon>Sar</taxon>
        <taxon>Stramenopiles</taxon>
        <taxon>Ochrophyta</taxon>
        <taxon>Bolidophyceae</taxon>
        <taxon>Parmales</taxon>
        <taxon>Triparmaceae</taxon>
        <taxon>Triparma</taxon>
    </lineage>
</organism>
<name>A0A9W7GFI6_9STRA</name>
<protein>
    <submittedName>
        <fullName evidence="1">Uncharacterized protein</fullName>
    </submittedName>
</protein>
<reference evidence="2" key="1">
    <citation type="journal article" date="2023" name="Commun. Biol.">
        <title>Genome analysis of Parmales, the sister group of diatoms, reveals the evolutionary specialization of diatoms from phago-mixotrophs to photoautotrophs.</title>
        <authorList>
            <person name="Ban H."/>
            <person name="Sato S."/>
            <person name="Yoshikawa S."/>
            <person name="Yamada K."/>
            <person name="Nakamura Y."/>
            <person name="Ichinomiya M."/>
            <person name="Sato N."/>
            <person name="Blanc-Mathieu R."/>
            <person name="Endo H."/>
            <person name="Kuwata A."/>
            <person name="Ogata H."/>
        </authorList>
    </citation>
    <scope>NUCLEOTIDE SEQUENCE [LARGE SCALE GENOMIC DNA]</scope>
</reference>
<evidence type="ECO:0000313" key="2">
    <source>
        <dbReference type="Proteomes" id="UP001165065"/>
    </source>
</evidence>
<accession>A0A9W7GFI6</accession>
<evidence type="ECO:0000313" key="1">
    <source>
        <dbReference type="EMBL" id="GMI44437.1"/>
    </source>
</evidence>
<dbReference type="EMBL" id="BRYA01000216">
    <property type="protein sequence ID" value="GMI44437.1"/>
    <property type="molecule type" value="Genomic_DNA"/>
</dbReference>
<comment type="caution">
    <text evidence="1">The sequence shown here is derived from an EMBL/GenBank/DDBJ whole genome shotgun (WGS) entry which is preliminary data.</text>
</comment>
<keyword evidence="2" id="KW-1185">Reference proteome</keyword>
<proteinExistence type="predicted"/>
<dbReference type="OrthoDB" id="165860at2759"/>
<sequence length="410" mass="44702">MVVSPPSLTTGNEKLLSFDRANSVINTLVATVNSQQQQIQALQHHQSLTVSRSELSNVAKTLTASLKSLDDRVRRLEGDTRLGSRDTSSIGYVVNANRRALARSMDVISSKVSAADLSALSESLSLSIRTSSDSLRDTLASRATMDKAVDVVASMSRKVQVLEGEIRGKVDNQDFEAVRLDAEIVREKARELNGLLSRIDYLEKSTVEQGGRLNFVEEVAVKNEDRTVLINEGLKGKAGGVDFENLKAMVESIRMVVTNDKADRKDLTRVETVVGGQGEALESLNAALHSVALTQEGTREAVADLERGTATKGELRRVEGNATTRGMLSEAMARVQAAMEGKAGKREFQKLKREVGEARSKLEVTGRKAELAGEFVEWYSRKGEALEGNLLAVDKHLERLAVKGKAEVLR</sequence>
<dbReference type="PROSITE" id="PS50096">
    <property type="entry name" value="IQ"/>
    <property type="match status" value="1"/>
</dbReference>